<evidence type="ECO:0000259" key="1">
    <source>
        <dbReference type="Pfam" id="PF00117"/>
    </source>
</evidence>
<dbReference type="PROSITE" id="PS51273">
    <property type="entry name" value="GATASE_TYPE_1"/>
    <property type="match status" value="1"/>
</dbReference>
<keyword evidence="2" id="KW-0315">Glutamine amidotransferase</keyword>
<dbReference type="Pfam" id="PF00117">
    <property type="entry name" value="GATase"/>
    <property type="match status" value="1"/>
</dbReference>
<feature type="domain" description="Glutamine amidotransferase" evidence="1">
    <location>
        <begin position="42"/>
        <end position="180"/>
    </location>
</feature>
<name>A0ABW0KR31_9BACT</name>
<organism evidence="2 3">
    <name type="scientific">Prosthecobacter fluviatilis</name>
    <dbReference type="NCBI Taxonomy" id="445931"/>
    <lineage>
        <taxon>Bacteria</taxon>
        <taxon>Pseudomonadati</taxon>
        <taxon>Verrucomicrobiota</taxon>
        <taxon>Verrucomicrobiia</taxon>
        <taxon>Verrucomicrobiales</taxon>
        <taxon>Verrucomicrobiaceae</taxon>
        <taxon>Prosthecobacter</taxon>
    </lineage>
</organism>
<reference evidence="3" key="1">
    <citation type="journal article" date="2019" name="Int. J. Syst. Evol. Microbiol.">
        <title>The Global Catalogue of Microorganisms (GCM) 10K type strain sequencing project: providing services to taxonomists for standard genome sequencing and annotation.</title>
        <authorList>
            <consortium name="The Broad Institute Genomics Platform"/>
            <consortium name="The Broad Institute Genome Sequencing Center for Infectious Disease"/>
            <person name="Wu L."/>
            <person name="Ma J."/>
        </authorList>
    </citation>
    <scope>NUCLEOTIDE SEQUENCE [LARGE SCALE GENOMIC DNA]</scope>
    <source>
        <strain evidence="3">CGMCC 4.1469</strain>
    </source>
</reference>
<dbReference type="InterPro" id="IPR044992">
    <property type="entry name" value="ChyE-like"/>
</dbReference>
<dbReference type="Gene3D" id="3.40.50.880">
    <property type="match status" value="1"/>
</dbReference>
<proteinExistence type="predicted"/>
<dbReference type="SUPFAM" id="SSF52317">
    <property type="entry name" value="Class I glutamine amidotransferase-like"/>
    <property type="match status" value="1"/>
</dbReference>
<accession>A0ABW0KR31</accession>
<dbReference type="PANTHER" id="PTHR42695:SF5">
    <property type="entry name" value="GLUTAMINE AMIDOTRANSFERASE YLR126C-RELATED"/>
    <property type="match status" value="1"/>
</dbReference>
<dbReference type="CDD" id="cd01741">
    <property type="entry name" value="GATase1_1"/>
    <property type="match status" value="1"/>
</dbReference>
<dbReference type="RefSeq" id="WP_377165949.1">
    <property type="nucleotide sequence ID" value="NZ_JBHSMQ010000003.1"/>
</dbReference>
<evidence type="ECO:0000313" key="3">
    <source>
        <dbReference type="Proteomes" id="UP001596052"/>
    </source>
</evidence>
<keyword evidence="3" id="KW-1185">Reference proteome</keyword>
<sequence>MKVHILQHVPFEGIGSMEPWLRGRSADITSTRFFEPWTLPEVSSLDLIIAMGGPMSVNDEAELPWLVAEKQFIRTAIHHGVPLLGICLGAQLIASALGARVYPGRQREIGWFDIEAMPHVCSTFAFPKTTKVFHWHGETFDLPAGAVHLARSAACEHQAFQIGSHVIGLQFHLETTPESAADIITHCRDELVEDAYVQSEATLRSLPLAAYEHVNVLMARVLDYLAGTALPP</sequence>
<dbReference type="PANTHER" id="PTHR42695">
    <property type="entry name" value="GLUTAMINE AMIDOTRANSFERASE YLR126C-RELATED"/>
    <property type="match status" value="1"/>
</dbReference>
<dbReference type="Proteomes" id="UP001596052">
    <property type="component" value="Unassembled WGS sequence"/>
</dbReference>
<dbReference type="InterPro" id="IPR017926">
    <property type="entry name" value="GATASE"/>
</dbReference>
<protein>
    <submittedName>
        <fullName evidence="2">Type 1 glutamine amidotransferase</fullName>
    </submittedName>
</protein>
<comment type="caution">
    <text evidence="2">The sequence shown here is derived from an EMBL/GenBank/DDBJ whole genome shotgun (WGS) entry which is preliminary data.</text>
</comment>
<dbReference type="InterPro" id="IPR029062">
    <property type="entry name" value="Class_I_gatase-like"/>
</dbReference>
<dbReference type="EMBL" id="JBHSMQ010000003">
    <property type="protein sequence ID" value="MFC5455151.1"/>
    <property type="molecule type" value="Genomic_DNA"/>
</dbReference>
<gene>
    <name evidence="2" type="ORF">ACFQDI_09820</name>
</gene>
<evidence type="ECO:0000313" key="2">
    <source>
        <dbReference type="EMBL" id="MFC5455151.1"/>
    </source>
</evidence>